<sequence>MFLAAVIADSVLPRVFDVSAAQGWLGVVVIVGVTAAFLVHPRFREGAIGVVAALLFVSTASLELRSSIEAMVPTAYATYLASAWSRPSWRRVWLPLLLAGVALVDLLAVRGVVTGGLPVTVGTVETQPLPTAIAFIGSSWLGVGFFWLLGVQKRRRVEGMELLRERAEMAGVIERTRIAREMHDIIAHNLSGIIALADGARFAAAKDPKVATEALETISAQGRSSLQQMRGLLSVLRDESTRELNAAPGAKEMAQLVAEARRSGLDVEVTGLDEVPAEAPELVQFTCYRVLQELLTNMLRYSPTKAGRITISGASGRIVLRSENPIAAGTGAGQQGAGYGLRGVRERAQAHGGRMQQAIENGNFVVEVEIPA</sequence>
<feature type="transmembrane region" description="Helical" evidence="9">
    <location>
        <begin position="92"/>
        <end position="112"/>
    </location>
</feature>
<dbReference type="HOGENOM" id="CLU_000445_20_1_11"/>
<comment type="catalytic activity">
    <reaction evidence="1">
        <text>ATP + protein L-histidine = ADP + protein N-phospho-L-histidine.</text>
        <dbReference type="EC" id="2.7.13.3"/>
    </reaction>
</comment>
<evidence type="ECO:0000256" key="3">
    <source>
        <dbReference type="ARBA" id="ARBA00022553"/>
    </source>
</evidence>
<evidence type="ECO:0000256" key="6">
    <source>
        <dbReference type="ARBA" id="ARBA00022777"/>
    </source>
</evidence>
<keyword evidence="6 11" id="KW-0418">Kinase</keyword>
<dbReference type="Proteomes" id="UP000019222">
    <property type="component" value="Chromosome"/>
</dbReference>
<keyword evidence="9" id="KW-0472">Membrane</keyword>
<evidence type="ECO:0000256" key="4">
    <source>
        <dbReference type="ARBA" id="ARBA00022679"/>
    </source>
</evidence>
<dbReference type="Gene3D" id="1.20.5.1930">
    <property type="match status" value="1"/>
</dbReference>
<evidence type="ECO:0000256" key="5">
    <source>
        <dbReference type="ARBA" id="ARBA00022741"/>
    </source>
</evidence>
<name>W5Y4R2_9CORY</name>
<keyword evidence="3" id="KW-0597">Phosphoprotein</keyword>
<reference evidence="11 12" key="1">
    <citation type="submission" date="2013-02" db="EMBL/GenBank/DDBJ databases">
        <title>The complete genome sequence of Corynebacterium vitaeruminis DSM 20294.</title>
        <authorList>
            <person name="Ruckert C."/>
            <person name="Albersmeier A."/>
            <person name="Kalinowski J."/>
        </authorList>
    </citation>
    <scope>NUCLEOTIDE SEQUENCE [LARGE SCALE GENOMIC DNA]</scope>
    <source>
        <strain evidence="12">ATCC 10234</strain>
    </source>
</reference>
<evidence type="ECO:0000259" key="10">
    <source>
        <dbReference type="Pfam" id="PF07730"/>
    </source>
</evidence>
<keyword evidence="12" id="KW-1185">Reference proteome</keyword>
<evidence type="ECO:0000256" key="9">
    <source>
        <dbReference type="SAM" id="Phobius"/>
    </source>
</evidence>
<dbReference type="GO" id="GO:0005524">
    <property type="term" value="F:ATP binding"/>
    <property type="evidence" value="ECO:0007669"/>
    <property type="project" value="UniProtKB-KW"/>
</dbReference>
<evidence type="ECO:0000256" key="8">
    <source>
        <dbReference type="ARBA" id="ARBA00023012"/>
    </source>
</evidence>
<dbReference type="Gene3D" id="3.30.565.10">
    <property type="entry name" value="Histidine kinase-like ATPase, C-terminal domain"/>
    <property type="match status" value="1"/>
</dbReference>
<dbReference type="EMBL" id="CP004353">
    <property type="protein sequence ID" value="AHI23850.1"/>
    <property type="molecule type" value="Genomic_DNA"/>
</dbReference>
<feature type="transmembrane region" description="Helical" evidence="9">
    <location>
        <begin position="20"/>
        <end position="39"/>
    </location>
</feature>
<dbReference type="PATRIC" id="fig|1224164.3.peg.2497"/>
<dbReference type="eggNOG" id="COG4585">
    <property type="taxonomic scope" value="Bacteria"/>
</dbReference>
<dbReference type="GO" id="GO:0000155">
    <property type="term" value="F:phosphorelay sensor kinase activity"/>
    <property type="evidence" value="ECO:0007669"/>
    <property type="project" value="InterPro"/>
</dbReference>
<dbReference type="AlphaFoldDB" id="W5Y4R2"/>
<dbReference type="PANTHER" id="PTHR24421:SF10">
    <property type="entry name" value="NITRATE_NITRITE SENSOR PROTEIN NARQ"/>
    <property type="match status" value="1"/>
</dbReference>
<feature type="transmembrane region" description="Helical" evidence="9">
    <location>
        <begin position="132"/>
        <end position="151"/>
    </location>
</feature>
<dbReference type="GO" id="GO:0046983">
    <property type="term" value="F:protein dimerization activity"/>
    <property type="evidence" value="ECO:0007669"/>
    <property type="project" value="InterPro"/>
</dbReference>
<keyword evidence="7" id="KW-0067">ATP-binding</keyword>
<evidence type="ECO:0000256" key="2">
    <source>
        <dbReference type="ARBA" id="ARBA00012438"/>
    </source>
</evidence>
<dbReference type="PANTHER" id="PTHR24421">
    <property type="entry name" value="NITRATE/NITRITE SENSOR PROTEIN NARX-RELATED"/>
    <property type="match status" value="1"/>
</dbReference>
<evidence type="ECO:0000313" key="11">
    <source>
        <dbReference type="EMBL" id="AHI23850.1"/>
    </source>
</evidence>
<dbReference type="InterPro" id="IPR036890">
    <property type="entry name" value="HATPase_C_sf"/>
</dbReference>
<evidence type="ECO:0000313" key="12">
    <source>
        <dbReference type="Proteomes" id="UP000019222"/>
    </source>
</evidence>
<proteinExistence type="predicted"/>
<feature type="domain" description="Signal transduction histidine kinase subgroup 3 dimerisation and phosphoacceptor" evidence="10">
    <location>
        <begin position="174"/>
        <end position="239"/>
    </location>
</feature>
<dbReference type="EC" id="2.7.13.3" evidence="2"/>
<dbReference type="SUPFAM" id="SSF55874">
    <property type="entry name" value="ATPase domain of HSP90 chaperone/DNA topoisomerase II/histidine kinase"/>
    <property type="match status" value="1"/>
</dbReference>
<dbReference type="STRING" id="1224164.B843_12370"/>
<dbReference type="InterPro" id="IPR050482">
    <property type="entry name" value="Sensor_HK_TwoCompSys"/>
</dbReference>
<keyword evidence="8" id="KW-0902">Two-component regulatory system</keyword>
<protein>
    <recommendedName>
        <fullName evidence="2">histidine kinase</fullName>
        <ecNumber evidence="2">2.7.13.3</ecNumber>
    </recommendedName>
</protein>
<keyword evidence="4" id="KW-0808">Transferase</keyword>
<keyword evidence="5" id="KW-0547">Nucleotide-binding</keyword>
<evidence type="ECO:0000256" key="1">
    <source>
        <dbReference type="ARBA" id="ARBA00000085"/>
    </source>
</evidence>
<accession>W5Y4R2</accession>
<keyword evidence="9" id="KW-1133">Transmembrane helix</keyword>
<keyword evidence="9" id="KW-0812">Transmembrane</keyword>
<dbReference type="KEGG" id="cvt:B843_12370"/>
<gene>
    <name evidence="11" type="ORF">B843_12370</name>
</gene>
<evidence type="ECO:0000256" key="7">
    <source>
        <dbReference type="ARBA" id="ARBA00022840"/>
    </source>
</evidence>
<organism evidence="11 12">
    <name type="scientific">Corynebacterium vitaeruminis DSM 20294</name>
    <dbReference type="NCBI Taxonomy" id="1224164"/>
    <lineage>
        <taxon>Bacteria</taxon>
        <taxon>Bacillati</taxon>
        <taxon>Actinomycetota</taxon>
        <taxon>Actinomycetes</taxon>
        <taxon>Mycobacteriales</taxon>
        <taxon>Corynebacteriaceae</taxon>
        <taxon>Corynebacterium</taxon>
    </lineage>
</organism>
<dbReference type="GO" id="GO:0016020">
    <property type="term" value="C:membrane"/>
    <property type="evidence" value="ECO:0007669"/>
    <property type="project" value="InterPro"/>
</dbReference>
<dbReference type="Pfam" id="PF07730">
    <property type="entry name" value="HisKA_3"/>
    <property type="match status" value="1"/>
</dbReference>
<dbReference type="InterPro" id="IPR011712">
    <property type="entry name" value="Sig_transdc_His_kin_sub3_dim/P"/>
</dbReference>